<organism evidence="2">
    <name type="scientific">Lepeophtheirus salmonis</name>
    <name type="common">Salmon louse</name>
    <name type="synonym">Caligus salmonis</name>
    <dbReference type="NCBI Taxonomy" id="72036"/>
    <lineage>
        <taxon>Eukaryota</taxon>
        <taxon>Metazoa</taxon>
        <taxon>Ecdysozoa</taxon>
        <taxon>Arthropoda</taxon>
        <taxon>Crustacea</taxon>
        <taxon>Multicrustacea</taxon>
        <taxon>Hexanauplia</taxon>
        <taxon>Copepoda</taxon>
        <taxon>Siphonostomatoida</taxon>
        <taxon>Caligidae</taxon>
        <taxon>Lepeophtheirus</taxon>
    </lineage>
</organism>
<dbReference type="AlphaFoldDB" id="A0A0K2UUA9"/>
<accession>A0A0K2UUA9</accession>
<name>A0A0K2UUA9_LEPSM</name>
<dbReference type="EMBL" id="HACA01024121">
    <property type="protein sequence ID" value="CDW41482.1"/>
    <property type="molecule type" value="Transcribed_RNA"/>
</dbReference>
<keyword evidence="1" id="KW-1133">Transmembrane helix</keyword>
<evidence type="ECO:0000256" key="1">
    <source>
        <dbReference type="SAM" id="Phobius"/>
    </source>
</evidence>
<proteinExistence type="predicted"/>
<evidence type="ECO:0000313" key="2">
    <source>
        <dbReference type="EMBL" id="CDW41482.1"/>
    </source>
</evidence>
<feature type="transmembrane region" description="Helical" evidence="1">
    <location>
        <begin position="12"/>
        <end position="34"/>
    </location>
</feature>
<sequence length="72" mass="8784">MSYCWTCVYGRVCLFRDCLFLIGILCNYLMVFIYKCQPTLIKLIKLFGRVRKDKEYFFFCCINFFPQNDYIT</sequence>
<protein>
    <submittedName>
        <fullName evidence="2">Uncharacterized protein</fullName>
    </submittedName>
</protein>
<reference evidence="2" key="1">
    <citation type="submission" date="2014-05" db="EMBL/GenBank/DDBJ databases">
        <authorList>
            <person name="Chronopoulou M."/>
        </authorList>
    </citation>
    <scope>NUCLEOTIDE SEQUENCE</scope>
    <source>
        <tissue evidence="2">Whole organism</tissue>
    </source>
</reference>
<keyword evidence="1" id="KW-0812">Transmembrane</keyword>
<keyword evidence="1" id="KW-0472">Membrane</keyword>